<dbReference type="CDD" id="cd03498">
    <property type="entry name" value="SQR_TypeB_2_TM"/>
    <property type="match status" value="1"/>
</dbReference>
<dbReference type="Proteomes" id="UP000658613">
    <property type="component" value="Unassembled WGS sequence"/>
</dbReference>
<dbReference type="EMBL" id="JADOUE010000001">
    <property type="protein sequence ID" value="MBG6122483.1"/>
    <property type="molecule type" value="Genomic_DNA"/>
</dbReference>
<protein>
    <submittedName>
        <fullName evidence="2">Succinate dehydrogenase / fumarate reductase cytochrome b subunit</fullName>
    </submittedName>
</protein>
<keyword evidence="1" id="KW-0812">Transmembrane</keyword>
<dbReference type="SUPFAM" id="SSF81343">
    <property type="entry name" value="Fumarate reductase respiratory complex transmembrane subunits"/>
    <property type="match status" value="1"/>
</dbReference>
<dbReference type="GO" id="GO:0016020">
    <property type="term" value="C:membrane"/>
    <property type="evidence" value="ECO:0007669"/>
    <property type="project" value="InterPro"/>
</dbReference>
<dbReference type="NCBIfam" id="TIGR02046">
    <property type="entry name" value="sdhC_b558_fam"/>
    <property type="match status" value="1"/>
</dbReference>
<name>A0A931E1F9_9CORY</name>
<comment type="caution">
    <text evidence="2">The sequence shown here is derived from an EMBL/GenBank/DDBJ whole genome shotgun (WGS) entry which is preliminary data.</text>
</comment>
<accession>A0A931E1F9</accession>
<feature type="transmembrane region" description="Helical" evidence="1">
    <location>
        <begin position="48"/>
        <end position="70"/>
    </location>
</feature>
<proteinExistence type="predicted"/>
<feature type="transmembrane region" description="Helical" evidence="1">
    <location>
        <begin position="240"/>
        <end position="260"/>
    </location>
</feature>
<feature type="transmembrane region" description="Helical" evidence="1">
    <location>
        <begin position="151"/>
        <end position="172"/>
    </location>
</feature>
<dbReference type="Gene3D" id="1.20.1300.10">
    <property type="entry name" value="Fumarate reductase/succinate dehydrogenase, transmembrane subunit"/>
    <property type="match status" value="1"/>
</dbReference>
<dbReference type="AlphaFoldDB" id="A0A931E1F9"/>
<reference evidence="2" key="1">
    <citation type="submission" date="2020-11" db="EMBL/GenBank/DDBJ databases">
        <title>Sequencing the genomes of 1000 actinobacteria strains.</title>
        <authorList>
            <person name="Klenk H.-P."/>
        </authorList>
    </citation>
    <scope>NUCLEOTIDE SEQUENCE</scope>
    <source>
        <strain evidence="2">DSM 45632</strain>
    </source>
</reference>
<feature type="transmembrane region" description="Helical" evidence="1">
    <location>
        <begin position="108"/>
        <end position="130"/>
    </location>
</feature>
<gene>
    <name evidence="2" type="ORF">IW254_001452</name>
</gene>
<feature type="transmembrane region" description="Helical" evidence="1">
    <location>
        <begin position="203"/>
        <end position="228"/>
    </location>
</feature>
<sequence>MTVKDVDKNVGQAHGFNTAAMDAVDRESLRHGKITEKPLREKPGFPTWAIKLCMAVTGLIFFLFVLGHMVGNLKLFMPDHAGVPALDAYGEFLRTIGEPLFPREGFLWILRIILLACLALHIFGAFALAGRSKRSRGKFKRTNLMGGIQSTAARAMLVTGVVLLLFIIFHILDLTTGQLVASEAFEHGAVKNNMLATFAPERWFVTLFYVVAQLCLFLHLTHGVYLAVSDLGWLGKRGHAIMVVLAYWIPAIVMIANIIMPLSVTFGWVS</sequence>
<dbReference type="InterPro" id="IPR011138">
    <property type="entry name" value="Cytochrome_b-558"/>
</dbReference>
<organism evidence="2 3">
    <name type="scientific">Corynebacterium aquatimens</name>
    <dbReference type="NCBI Taxonomy" id="1190508"/>
    <lineage>
        <taxon>Bacteria</taxon>
        <taxon>Bacillati</taxon>
        <taxon>Actinomycetota</taxon>
        <taxon>Actinomycetes</taxon>
        <taxon>Mycobacteriales</taxon>
        <taxon>Corynebacteriaceae</taxon>
        <taxon>Corynebacterium</taxon>
    </lineage>
</organism>
<evidence type="ECO:0000313" key="2">
    <source>
        <dbReference type="EMBL" id="MBG6122483.1"/>
    </source>
</evidence>
<evidence type="ECO:0000256" key="1">
    <source>
        <dbReference type="SAM" id="Phobius"/>
    </source>
</evidence>
<keyword evidence="1" id="KW-1133">Transmembrane helix</keyword>
<keyword evidence="3" id="KW-1185">Reference proteome</keyword>
<evidence type="ECO:0000313" key="3">
    <source>
        <dbReference type="Proteomes" id="UP000658613"/>
    </source>
</evidence>
<dbReference type="InterPro" id="IPR034804">
    <property type="entry name" value="SQR/QFR_C/D"/>
</dbReference>
<keyword evidence="1" id="KW-0472">Membrane</keyword>